<evidence type="ECO:0000313" key="5">
    <source>
        <dbReference type="Proteomes" id="UP000271472"/>
    </source>
</evidence>
<keyword evidence="5" id="KW-1185">Reference proteome</keyword>
<evidence type="ECO:0000256" key="1">
    <source>
        <dbReference type="SAM" id="Coils"/>
    </source>
</evidence>
<proteinExistence type="predicted"/>
<reference evidence="5" key="1">
    <citation type="submission" date="2018-05" db="EMBL/GenBank/DDBJ databases">
        <title>Genome Sequencing of selected type strains of the family Eggerthellaceae.</title>
        <authorList>
            <person name="Danylec N."/>
            <person name="Stoll D.A."/>
            <person name="Doetsch A."/>
            <person name="Huch M."/>
        </authorList>
    </citation>
    <scope>NUCLEOTIDE SEQUENCE [LARGE SCALE GENOMIC DNA]</scope>
    <source>
        <strain evidence="5">DSM 22006</strain>
    </source>
</reference>
<dbReference type="Pfam" id="PF01548">
    <property type="entry name" value="DEDD_Tnp_IS110"/>
    <property type="match status" value="1"/>
</dbReference>
<dbReference type="OrthoDB" id="3191145at2"/>
<dbReference type="NCBIfam" id="NF033542">
    <property type="entry name" value="transpos_IS110"/>
    <property type="match status" value="1"/>
</dbReference>
<dbReference type="AlphaFoldDB" id="A0A3N0I717"/>
<dbReference type="InterPro" id="IPR047650">
    <property type="entry name" value="Transpos_IS110"/>
</dbReference>
<name>A0A3N0I717_9ACTN</name>
<comment type="caution">
    <text evidence="4">The sequence shown here is derived from an EMBL/GenBank/DDBJ whole genome shotgun (WGS) entry which is preliminary data.</text>
</comment>
<dbReference type="RefSeq" id="WP_123220200.1">
    <property type="nucleotide sequence ID" value="NZ_JACHYQ010000001.1"/>
</dbReference>
<dbReference type="InterPro" id="IPR003346">
    <property type="entry name" value="Transposase_20"/>
</dbReference>
<dbReference type="GeneID" id="98662248"/>
<feature type="coiled-coil region" evidence="1">
    <location>
        <begin position="192"/>
        <end position="219"/>
    </location>
</feature>
<dbReference type="InterPro" id="IPR002525">
    <property type="entry name" value="Transp_IS110-like_N"/>
</dbReference>
<accession>A0A3N0I717</accession>
<dbReference type="PANTHER" id="PTHR33055">
    <property type="entry name" value="TRANSPOSASE FOR INSERTION SEQUENCE ELEMENT IS1111A"/>
    <property type="match status" value="1"/>
</dbReference>
<dbReference type="GO" id="GO:0004803">
    <property type="term" value="F:transposase activity"/>
    <property type="evidence" value="ECO:0007669"/>
    <property type="project" value="InterPro"/>
</dbReference>
<organism evidence="4 5">
    <name type="scientific">Slackia isoflavoniconvertens</name>
    <dbReference type="NCBI Taxonomy" id="572010"/>
    <lineage>
        <taxon>Bacteria</taxon>
        <taxon>Bacillati</taxon>
        <taxon>Actinomycetota</taxon>
        <taxon>Coriobacteriia</taxon>
        <taxon>Eggerthellales</taxon>
        <taxon>Eggerthellaceae</taxon>
        <taxon>Slackia</taxon>
    </lineage>
</organism>
<dbReference type="GO" id="GO:0003677">
    <property type="term" value="F:DNA binding"/>
    <property type="evidence" value="ECO:0007669"/>
    <property type="project" value="InterPro"/>
</dbReference>
<protein>
    <submittedName>
        <fullName evidence="4">IS110 family transposase</fullName>
    </submittedName>
</protein>
<evidence type="ECO:0000313" key="4">
    <source>
        <dbReference type="EMBL" id="RNM32789.1"/>
    </source>
</evidence>
<gene>
    <name evidence="4" type="ORF">DMP05_09400</name>
</gene>
<feature type="domain" description="Transposase IS116/IS110/IS902 C-terminal" evidence="3">
    <location>
        <begin position="227"/>
        <end position="301"/>
    </location>
</feature>
<dbReference type="GO" id="GO:0006313">
    <property type="term" value="P:DNA transposition"/>
    <property type="evidence" value="ECO:0007669"/>
    <property type="project" value="InterPro"/>
</dbReference>
<keyword evidence="1" id="KW-0175">Coiled coil</keyword>
<dbReference type="EMBL" id="QIBZ01000025">
    <property type="protein sequence ID" value="RNM32789.1"/>
    <property type="molecule type" value="Genomic_DNA"/>
</dbReference>
<evidence type="ECO:0000259" key="3">
    <source>
        <dbReference type="Pfam" id="PF02371"/>
    </source>
</evidence>
<dbReference type="Proteomes" id="UP000271472">
    <property type="component" value="Unassembled WGS sequence"/>
</dbReference>
<feature type="domain" description="Transposase IS110-like N-terminal" evidence="2">
    <location>
        <begin position="8"/>
        <end position="151"/>
    </location>
</feature>
<evidence type="ECO:0000259" key="2">
    <source>
        <dbReference type="Pfam" id="PF01548"/>
    </source>
</evidence>
<sequence length="370" mass="40015">MSNATTFVGLDVHARPVKACAFVPETGETIRKSFGYEPGEIASWVSSLPQSARCVYESGVTGFHLCRELNAMGAACVIGAVSKMHKPAADRGRKTDRRDAQFLAVQLALGVVTEVHVPDAECEGARDLARALADARDDAVRAKQRLSKFLLRHGLVYDERNAAGQRRNRWTGDFWAWVGRIDLGDAAAMATLDHYCERVREADAAKAALEAKVKSLAQQPRWKPTCDALKCLKGIDAVTAASIACEADGFARFATASGFAAWVGLVPSEHSSGESRFRGGITKAGNKHLRKLLVEAAWHYKGASRSPKDLAKGQVVDAATRRHANAGVRRLVDRRRSMDDAGKQSSVANVAVARELACWCWAVGRMAEGA</sequence>
<dbReference type="Pfam" id="PF02371">
    <property type="entry name" value="Transposase_20"/>
    <property type="match status" value="1"/>
</dbReference>